<evidence type="ECO:0000256" key="5">
    <source>
        <dbReference type="SAM" id="MobiDB-lite"/>
    </source>
</evidence>
<dbReference type="GO" id="GO:0005762">
    <property type="term" value="C:mitochondrial large ribosomal subunit"/>
    <property type="evidence" value="ECO:0007669"/>
    <property type="project" value="TreeGrafter"/>
</dbReference>
<dbReference type="FunFam" id="1.10.287.3980:FF:000001">
    <property type="entry name" value="Mitochondrial ribosomal protein L34"/>
    <property type="match status" value="1"/>
</dbReference>
<dbReference type="PANTHER" id="PTHR14503">
    <property type="entry name" value="MITOCHONDRIAL RIBOSOMAL PROTEIN 34 FAMILY MEMBER"/>
    <property type="match status" value="1"/>
</dbReference>
<gene>
    <name evidence="6" type="ORF">CBR_g8600</name>
</gene>
<dbReference type="EMBL" id="BFEA01000012">
    <property type="protein sequence ID" value="GBG60578.1"/>
    <property type="molecule type" value="Genomic_DNA"/>
</dbReference>
<evidence type="ECO:0000313" key="6">
    <source>
        <dbReference type="EMBL" id="GBG60578.1"/>
    </source>
</evidence>
<comment type="caution">
    <text evidence="6">The sequence shown here is derived from an EMBL/GenBank/DDBJ whole genome shotgun (WGS) entry which is preliminary data.</text>
</comment>
<comment type="similarity">
    <text evidence="1">Belongs to the bacterial ribosomal protein bL34 family.</text>
</comment>
<dbReference type="InterPro" id="IPR020939">
    <property type="entry name" value="Ribosomal_bL34_CS"/>
</dbReference>
<dbReference type="Pfam" id="PF00468">
    <property type="entry name" value="Ribosomal_L34"/>
    <property type="match status" value="1"/>
</dbReference>
<evidence type="ECO:0000256" key="1">
    <source>
        <dbReference type="ARBA" id="ARBA00010111"/>
    </source>
</evidence>
<dbReference type="GO" id="GO:0006412">
    <property type="term" value="P:translation"/>
    <property type="evidence" value="ECO:0007669"/>
    <property type="project" value="InterPro"/>
</dbReference>
<dbReference type="PROSITE" id="PS00784">
    <property type="entry name" value="RIBOSOMAL_L34"/>
    <property type="match status" value="1"/>
</dbReference>
<dbReference type="OrthoDB" id="431691at2759"/>
<dbReference type="GO" id="GO:0003735">
    <property type="term" value="F:structural constituent of ribosome"/>
    <property type="evidence" value="ECO:0007669"/>
    <property type="project" value="InterPro"/>
</dbReference>
<dbReference type="Proteomes" id="UP000265515">
    <property type="component" value="Unassembled WGS sequence"/>
</dbReference>
<name>A0A388JS03_CHABU</name>
<dbReference type="InterPro" id="IPR000271">
    <property type="entry name" value="Ribosomal_bL34"/>
</dbReference>
<feature type="region of interest" description="Disordered" evidence="5">
    <location>
        <begin position="64"/>
        <end position="87"/>
    </location>
</feature>
<organism evidence="6 7">
    <name type="scientific">Chara braunii</name>
    <name type="common">Braun's stonewort</name>
    <dbReference type="NCBI Taxonomy" id="69332"/>
    <lineage>
        <taxon>Eukaryota</taxon>
        <taxon>Viridiplantae</taxon>
        <taxon>Streptophyta</taxon>
        <taxon>Charophyceae</taxon>
        <taxon>Charales</taxon>
        <taxon>Characeae</taxon>
        <taxon>Chara</taxon>
    </lineage>
</organism>
<accession>A0A388JS03</accession>
<dbReference type="NCBIfam" id="TIGR01030">
    <property type="entry name" value="rpmH_bact"/>
    <property type="match status" value="1"/>
</dbReference>
<dbReference type="AlphaFoldDB" id="A0A388JS03"/>
<proteinExistence type="inferred from homology"/>
<sequence length="239" mass="25342">MAFRFLTRLGRGTGNALLSGGRSRLIVGAVQQGSVGTSRGHRTGATVSGSTCQQIAAGVRYFRSTGKVNPDPDSSAGPDSDSDVNSSRVLENALRELSFSRAAPDWLPLLPGGSYWIPPTEAQPTQTSSSSSSSSSTRTNQQATLSIPTIDISNVFGGEEEALACVAPAGWPAPGVSREVVCPSAPEANLPMSANTKRTYQPSTLTRKRKHGFLSRKRSANGRKVIARRMAKGRWKLTP</sequence>
<keyword evidence="2" id="KW-0689">Ribosomal protein</keyword>
<evidence type="ECO:0000256" key="4">
    <source>
        <dbReference type="ARBA" id="ARBA00035274"/>
    </source>
</evidence>
<dbReference type="Gene3D" id="1.10.287.3980">
    <property type="match status" value="1"/>
</dbReference>
<dbReference type="PANTHER" id="PTHR14503:SF4">
    <property type="entry name" value="LARGE RIBOSOMAL SUBUNIT PROTEIN BL34M"/>
    <property type="match status" value="1"/>
</dbReference>
<dbReference type="Gramene" id="GBG60578">
    <property type="protein sequence ID" value="GBG60578"/>
    <property type="gene ID" value="CBR_g8600"/>
</dbReference>
<keyword evidence="3" id="KW-0687">Ribonucleoprotein</keyword>
<keyword evidence="7" id="KW-1185">Reference proteome</keyword>
<evidence type="ECO:0000256" key="2">
    <source>
        <dbReference type="ARBA" id="ARBA00022980"/>
    </source>
</evidence>
<evidence type="ECO:0000256" key="3">
    <source>
        <dbReference type="ARBA" id="ARBA00023274"/>
    </source>
</evidence>
<protein>
    <recommendedName>
        <fullName evidence="4">Large ribosomal subunit protein bL34m</fullName>
    </recommendedName>
</protein>
<reference evidence="6 7" key="1">
    <citation type="journal article" date="2018" name="Cell">
        <title>The Chara Genome: Secondary Complexity and Implications for Plant Terrestrialization.</title>
        <authorList>
            <person name="Nishiyama T."/>
            <person name="Sakayama H."/>
            <person name="Vries J.D."/>
            <person name="Buschmann H."/>
            <person name="Saint-Marcoux D."/>
            <person name="Ullrich K.K."/>
            <person name="Haas F.B."/>
            <person name="Vanderstraeten L."/>
            <person name="Becker D."/>
            <person name="Lang D."/>
            <person name="Vosolsobe S."/>
            <person name="Rombauts S."/>
            <person name="Wilhelmsson P.K.I."/>
            <person name="Janitza P."/>
            <person name="Kern R."/>
            <person name="Heyl A."/>
            <person name="Rumpler F."/>
            <person name="Villalobos L.I.A.C."/>
            <person name="Clay J.M."/>
            <person name="Skokan R."/>
            <person name="Toyoda A."/>
            <person name="Suzuki Y."/>
            <person name="Kagoshima H."/>
            <person name="Schijlen E."/>
            <person name="Tajeshwar N."/>
            <person name="Catarino B."/>
            <person name="Hetherington A.J."/>
            <person name="Saltykova A."/>
            <person name="Bonnot C."/>
            <person name="Breuninger H."/>
            <person name="Symeonidi A."/>
            <person name="Radhakrishnan G.V."/>
            <person name="Van Nieuwerburgh F."/>
            <person name="Deforce D."/>
            <person name="Chang C."/>
            <person name="Karol K.G."/>
            <person name="Hedrich R."/>
            <person name="Ulvskov P."/>
            <person name="Glockner G."/>
            <person name="Delwiche C.F."/>
            <person name="Petrasek J."/>
            <person name="Van de Peer Y."/>
            <person name="Friml J."/>
            <person name="Beilby M."/>
            <person name="Dolan L."/>
            <person name="Kohara Y."/>
            <person name="Sugano S."/>
            <person name="Fujiyama A."/>
            <person name="Delaux P.-M."/>
            <person name="Quint M."/>
            <person name="TheiBen G."/>
            <person name="Hagemann M."/>
            <person name="Harholt J."/>
            <person name="Dunand C."/>
            <person name="Zachgo S."/>
            <person name="Langdale J."/>
            <person name="Maumus F."/>
            <person name="Straeten D.V.D."/>
            <person name="Gould S.B."/>
            <person name="Rensing S.A."/>
        </authorList>
    </citation>
    <scope>NUCLEOTIDE SEQUENCE [LARGE SCALE GENOMIC DNA]</scope>
    <source>
        <strain evidence="6 7">S276</strain>
    </source>
</reference>
<dbReference type="STRING" id="69332.A0A388JS03"/>
<evidence type="ECO:0000313" key="7">
    <source>
        <dbReference type="Proteomes" id="UP000265515"/>
    </source>
</evidence>
<dbReference type="HAMAP" id="MF_00391">
    <property type="entry name" value="Ribosomal_bL34"/>
    <property type="match status" value="1"/>
</dbReference>
<feature type="region of interest" description="Disordered" evidence="5">
    <location>
        <begin position="117"/>
        <end position="142"/>
    </location>
</feature>